<dbReference type="InterPro" id="IPR036928">
    <property type="entry name" value="AS_sf"/>
</dbReference>
<feature type="domain" description="Amidase" evidence="2">
    <location>
        <begin position="78"/>
        <end position="459"/>
    </location>
</feature>
<keyword evidence="1" id="KW-0732">Signal</keyword>
<evidence type="ECO:0000256" key="1">
    <source>
        <dbReference type="SAM" id="SignalP"/>
    </source>
</evidence>
<dbReference type="EMBL" id="RBPT01000561">
    <property type="protein sequence ID" value="RMO34677.1"/>
    <property type="molecule type" value="Genomic_DNA"/>
</dbReference>
<dbReference type="Gene3D" id="3.90.1300.10">
    <property type="entry name" value="Amidase signature (AS) domain"/>
    <property type="match status" value="1"/>
</dbReference>
<evidence type="ECO:0000259" key="2">
    <source>
        <dbReference type="Pfam" id="PF01425"/>
    </source>
</evidence>
<dbReference type="SUPFAM" id="SSF75304">
    <property type="entry name" value="Amidase signature (AS) enzymes"/>
    <property type="match status" value="1"/>
</dbReference>
<sequence>MGVTRSRRAFYQPGKDIMKNQFGFCLALSIAPFAFASQTPANFDGPVFGSIIENKAVYFESSVELQQRMSAGSLTSAELVQDLLQRIEALNNNGPQLNAVIEVNPDALQIAAQMDGERSRGEKRGPLHGIPVLVKDNINTGDKMQTTAGALAMVGSPAPHDAFVVKRLREAGAIIIGKANLSEWAFFRGENPPSGWSGRGGQTLHPYNLSVDPRGSSTGSAVGLAAGFSPLALGTETNGSIIQPAQTNGVVGLRPTLGLLSRTGLIPLTRRQDTPGPMARSVTDTAIMLTAMSGTDPLDDATGQASTDTVNYFDHLSTDALRGKRLGYPRLTWDDKSMDDDPDFQKAKISLQSAGAILVPIDVPDIDNSPEFGVMLQDFKRELNAYLNTRPGLEVSTLDDIIAFNTASPSTQVYDQNLLIQSSNTPVDPDYLSKATDLRNVNQQLIDGLVQQHSLDALVDLSYVSFKGVGAVAGYPGITVPFMRHDDGMPEGLYFLSKAWDEANLLSYAYALEQALATSAASVHSGISQAD</sequence>
<reference evidence="5 6" key="1">
    <citation type="submission" date="2018-08" db="EMBL/GenBank/DDBJ databases">
        <title>Recombination of ecologically and evolutionarily significant loci maintains genetic cohesion in the Pseudomonas syringae species complex.</title>
        <authorList>
            <person name="Dillon M."/>
            <person name="Thakur S."/>
            <person name="Almeida R.N.D."/>
            <person name="Weir B.S."/>
            <person name="Guttman D.S."/>
        </authorList>
    </citation>
    <scope>NUCLEOTIDE SEQUENCE [LARGE SCALE GENOMIC DNA]</scope>
    <source>
        <strain evidence="3 5">ICMP 6372</strain>
        <strain evidence="4 6">ICMP 867</strain>
    </source>
</reference>
<evidence type="ECO:0000313" key="6">
    <source>
        <dbReference type="Proteomes" id="UP000280599"/>
    </source>
</evidence>
<dbReference type="AlphaFoldDB" id="A0A3M3UJT4"/>
<organism evidence="3 5">
    <name type="scientific">Pseudomonas savastanoi pv. glycinea</name>
    <name type="common">Pseudomonas syringae pv. glycinea</name>
    <dbReference type="NCBI Taxonomy" id="318"/>
    <lineage>
        <taxon>Bacteria</taxon>
        <taxon>Pseudomonadati</taxon>
        <taxon>Pseudomonadota</taxon>
        <taxon>Gammaproteobacteria</taxon>
        <taxon>Pseudomonadales</taxon>
        <taxon>Pseudomonadaceae</taxon>
        <taxon>Pseudomonas</taxon>
    </lineage>
</organism>
<proteinExistence type="predicted"/>
<dbReference type="Proteomes" id="UP000280599">
    <property type="component" value="Unassembled WGS sequence"/>
</dbReference>
<comment type="caution">
    <text evidence="3">The sequence shown here is derived from an EMBL/GenBank/DDBJ whole genome shotgun (WGS) entry which is preliminary data.</text>
</comment>
<accession>A0A3M3UJT4</accession>
<dbReference type="Proteomes" id="UP000273536">
    <property type="component" value="Unassembled WGS sequence"/>
</dbReference>
<dbReference type="InterPro" id="IPR023631">
    <property type="entry name" value="Amidase_dom"/>
</dbReference>
<dbReference type="PANTHER" id="PTHR42678">
    <property type="entry name" value="AMIDASE"/>
    <property type="match status" value="1"/>
</dbReference>
<dbReference type="EMBL" id="RBPS01000276">
    <property type="protein sequence ID" value="RMO33382.1"/>
    <property type="molecule type" value="Genomic_DNA"/>
</dbReference>
<feature type="signal peptide" evidence="1">
    <location>
        <begin position="1"/>
        <end position="36"/>
    </location>
</feature>
<evidence type="ECO:0000313" key="5">
    <source>
        <dbReference type="Proteomes" id="UP000273536"/>
    </source>
</evidence>
<evidence type="ECO:0000313" key="3">
    <source>
        <dbReference type="EMBL" id="RMO33382.1"/>
    </source>
</evidence>
<dbReference type="PANTHER" id="PTHR42678:SF34">
    <property type="entry name" value="OS04G0183300 PROTEIN"/>
    <property type="match status" value="1"/>
</dbReference>
<feature type="chain" id="PRO_5043184036" evidence="1">
    <location>
        <begin position="37"/>
        <end position="531"/>
    </location>
</feature>
<protein>
    <submittedName>
        <fullName evidence="3">Amidase protein</fullName>
    </submittedName>
</protein>
<evidence type="ECO:0000313" key="4">
    <source>
        <dbReference type="EMBL" id="RMO34677.1"/>
    </source>
</evidence>
<dbReference type="Pfam" id="PF01425">
    <property type="entry name" value="Amidase"/>
    <property type="match status" value="1"/>
</dbReference>
<name>A0A3M3UJT4_PSESG</name>
<gene>
    <name evidence="4" type="ORF">ALQ41_04541</name>
    <name evidence="3" type="ORF">ALQ42_04483</name>
</gene>